<accession>K0PYR0</accession>
<proteinExistence type="predicted"/>
<dbReference type="HOGENOM" id="CLU_3083968_0_0_5"/>
<organism evidence="2 3">
    <name type="scientific">Rhizobium mesoamericanum STM3625</name>
    <dbReference type="NCBI Taxonomy" id="1211777"/>
    <lineage>
        <taxon>Bacteria</taxon>
        <taxon>Pseudomonadati</taxon>
        <taxon>Pseudomonadota</taxon>
        <taxon>Alphaproteobacteria</taxon>
        <taxon>Hyphomicrobiales</taxon>
        <taxon>Rhizobiaceae</taxon>
        <taxon>Rhizobium/Agrobacterium group</taxon>
        <taxon>Rhizobium</taxon>
    </lineage>
</organism>
<protein>
    <submittedName>
        <fullName evidence="2">Uncharacterized protein</fullName>
    </submittedName>
</protein>
<evidence type="ECO:0000256" key="1">
    <source>
        <dbReference type="SAM" id="Phobius"/>
    </source>
</evidence>
<dbReference type="eggNOG" id="ENOG502ZZ30">
    <property type="taxonomic scope" value="Bacteria"/>
</dbReference>
<dbReference type="EMBL" id="CANI01000009">
    <property type="protein sequence ID" value="CCM75114.1"/>
    <property type="molecule type" value="Genomic_DNA"/>
</dbReference>
<dbReference type="AlphaFoldDB" id="K0PYR0"/>
<sequence length="51" mass="5564">MAIRSLIVGILFISVFVAIVLSIAWIDKSQPMHEPAPLAPAPERPIPTPMQ</sequence>
<feature type="transmembrane region" description="Helical" evidence="1">
    <location>
        <begin position="6"/>
        <end position="26"/>
    </location>
</feature>
<keyword evidence="1" id="KW-0472">Membrane</keyword>
<keyword evidence="1" id="KW-0812">Transmembrane</keyword>
<dbReference type="Proteomes" id="UP000009319">
    <property type="component" value="Unassembled WGS sequence"/>
</dbReference>
<evidence type="ECO:0000313" key="2">
    <source>
        <dbReference type="EMBL" id="CCM75114.1"/>
    </source>
</evidence>
<gene>
    <name evidence="2" type="ORF">BN77_2276</name>
</gene>
<comment type="caution">
    <text evidence="2">The sequence shown here is derived from an EMBL/GenBank/DDBJ whole genome shotgun (WGS) entry which is preliminary data.</text>
</comment>
<evidence type="ECO:0000313" key="3">
    <source>
        <dbReference type="Proteomes" id="UP000009319"/>
    </source>
</evidence>
<reference evidence="2 3" key="1">
    <citation type="journal article" date="2013" name="Genome Announc.">
        <title>Draft Genome Sequence of Rhizobium mesoamericanum STM3625, a Nitrogen-Fixing Symbiont of Mimosa pudica Isolated in French Guiana (South America).</title>
        <authorList>
            <person name="Moulin L."/>
            <person name="Mornico D."/>
            <person name="Melkonian R."/>
            <person name="Klonowska A."/>
        </authorList>
    </citation>
    <scope>NUCLEOTIDE SEQUENCE [LARGE SCALE GENOMIC DNA]</scope>
    <source>
        <strain evidence="2 3">STM3625</strain>
    </source>
</reference>
<name>K0PYR0_9HYPH</name>
<keyword evidence="1" id="KW-1133">Transmembrane helix</keyword>
<keyword evidence="3" id="KW-1185">Reference proteome</keyword>